<dbReference type="Proteomes" id="UP001159364">
    <property type="component" value="Linkage Group LG08"/>
</dbReference>
<gene>
    <name evidence="1" type="ORF">K2173_024831</name>
</gene>
<name>A0AAV8UHR7_9ROSI</name>
<organism evidence="1 2">
    <name type="scientific">Erythroxylum novogranatense</name>
    <dbReference type="NCBI Taxonomy" id="1862640"/>
    <lineage>
        <taxon>Eukaryota</taxon>
        <taxon>Viridiplantae</taxon>
        <taxon>Streptophyta</taxon>
        <taxon>Embryophyta</taxon>
        <taxon>Tracheophyta</taxon>
        <taxon>Spermatophyta</taxon>
        <taxon>Magnoliopsida</taxon>
        <taxon>eudicotyledons</taxon>
        <taxon>Gunneridae</taxon>
        <taxon>Pentapetalae</taxon>
        <taxon>rosids</taxon>
        <taxon>fabids</taxon>
        <taxon>Malpighiales</taxon>
        <taxon>Erythroxylaceae</taxon>
        <taxon>Erythroxylum</taxon>
    </lineage>
</organism>
<sequence>MDVKLLDIRMAGSSSENVEISIKEAEALVSGIIISSTLRRVFRVKFLRRLYKKQSRELADLDVYPYAVHRTPERRKFSKGEWEKFTKYSTQKSVQELVLSPDFSQWATANAEKITVTPQSIGTSAKQQRKWFFWF</sequence>
<evidence type="ECO:0000313" key="2">
    <source>
        <dbReference type="Proteomes" id="UP001159364"/>
    </source>
</evidence>
<dbReference type="EMBL" id="JAIWQS010000008">
    <property type="protein sequence ID" value="KAJ8900191.1"/>
    <property type="molecule type" value="Genomic_DNA"/>
</dbReference>
<dbReference type="AlphaFoldDB" id="A0AAV8UHR7"/>
<keyword evidence="2" id="KW-1185">Reference proteome</keyword>
<protein>
    <submittedName>
        <fullName evidence="1">Uncharacterized protein</fullName>
    </submittedName>
</protein>
<reference evidence="1 2" key="1">
    <citation type="submission" date="2021-09" db="EMBL/GenBank/DDBJ databases">
        <title>Genomic insights and catalytic innovation underlie evolution of tropane alkaloids biosynthesis.</title>
        <authorList>
            <person name="Wang Y.-J."/>
            <person name="Tian T."/>
            <person name="Huang J.-P."/>
            <person name="Huang S.-X."/>
        </authorList>
    </citation>
    <scope>NUCLEOTIDE SEQUENCE [LARGE SCALE GENOMIC DNA]</scope>
    <source>
        <strain evidence="1">KIB-2018</strain>
        <tissue evidence="1">Leaf</tissue>
    </source>
</reference>
<comment type="caution">
    <text evidence="1">The sequence shown here is derived from an EMBL/GenBank/DDBJ whole genome shotgun (WGS) entry which is preliminary data.</text>
</comment>
<evidence type="ECO:0000313" key="1">
    <source>
        <dbReference type="EMBL" id="KAJ8900191.1"/>
    </source>
</evidence>
<dbReference type="PANTHER" id="PTHR31587">
    <property type="entry name" value="TRANSMEMBRANE PROTEIN (DUF2215)"/>
    <property type="match status" value="1"/>
</dbReference>
<proteinExistence type="predicted"/>
<accession>A0AAV8UHR7</accession>
<dbReference type="PANTHER" id="PTHR31587:SF4">
    <property type="entry name" value="TRANSMEMBRANE PROTEIN (DUF2215)"/>
    <property type="match status" value="1"/>
</dbReference>